<keyword evidence="6" id="KW-0411">Iron-sulfur</keyword>
<evidence type="ECO:0000256" key="3">
    <source>
        <dbReference type="ARBA" id="ARBA00022691"/>
    </source>
</evidence>
<evidence type="ECO:0000256" key="6">
    <source>
        <dbReference type="ARBA" id="ARBA00023014"/>
    </source>
</evidence>
<accession>A0A0F9DL52</accession>
<dbReference type="InterPro" id="IPR013785">
    <property type="entry name" value="Aldolase_TIM"/>
</dbReference>
<dbReference type="EMBL" id="LAZR01028522">
    <property type="protein sequence ID" value="KKL62339.1"/>
    <property type="molecule type" value="Genomic_DNA"/>
</dbReference>
<keyword evidence="5" id="KW-0408">Iron</keyword>
<keyword evidence="4" id="KW-0479">Metal-binding</keyword>
<keyword evidence="3" id="KW-0949">S-adenosyl-L-methionine</keyword>
<organism evidence="8">
    <name type="scientific">marine sediment metagenome</name>
    <dbReference type="NCBI Taxonomy" id="412755"/>
    <lineage>
        <taxon>unclassified sequences</taxon>
        <taxon>metagenomes</taxon>
        <taxon>ecological metagenomes</taxon>
    </lineage>
</organism>
<comment type="caution">
    <text evidence="8">The sequence shown here is derived from an EMBL/GenBank/DDBJ whole genome shotgun (WGS) entry which is preliminary data.</text>
</comment>
<dbReference type="Pfam" id="PF04055">
    <property type="entry name" value="Radical_SAM"/>
    <property type="match status" value="1"/>
</dbReference>
<protein>
    <recommendedName>
        <fullName evidence="7">Radical SAM core domain-containing protein</fullName>
    </recommendedName>
</protein>
<dbReference type="CDD" id="cd01335">
    <property type="entry name" value="Radical_SAM"/>
    <property type="match status" value="1"/>
</dbReference>
<sequence length="276" mass="31924">QLGKTTNKTIERKEYISCDDILPEIEEILLKQKERIDYITFSGSGEPTLNSRMKTIINSIKKLASIPIAVLTNGTLLFQPETREELMEADLVIPSLDAVSEEVFKKVNRPHHSLRIDKIIDGLSDFSQEFKGKIWLEIMIVKGTNDSPQEIKRMAEAIEKIKLDKIQLNTVVRPPVEEFAQPVDLENLKKIRKALGRKCEVVTEFKRSNQRFHRKDIEKGILTMVKRRPVTLLDISRSSGIHQNEAIKYLNILKKEDQILTKVHRGRRYYYEKNSG</sequence>
<feature type="domain" description="Radical SAM core" evidence="7">
    <location>
        <begin position="1"/>
        <end position="211"/>
    </location>
</feature>
<dbReference type="PANTHER" id="PTHR43787:SF11">
    <property type="entry name" value="UPF0026 PROTEIN SLR1464"/>
    <property type="match status" value="1"/>
</dbReference>
<gene>
    <name evidence="8" type="ORF">LCGC14_2186210</name>
</gene>
<dbReference type="GO" id="GO:0051539">
    <property type="term" value="F:4 iron, 4 sulfur cluster binding"/>
    <property type="evidence" value="ECO:0007669"/>
    <property type="project" value="UniProtKB-KW"/>
</dbReference>
<proteinExistence type="predicted"/>
<dbReference type="PROSITE" id="PS51918">
    <property type="entry name" value="RADICAL_SAM"/>
    <property type="match status" value="1"/>
</dbReference>
<keyword evidence="2" id="KW-0004">4Fe-4S</keyword>
<dbReference type="SUPFAM" id="SSF102114">
    <property type="entry name" value="Radical SAM enzymes"/>
    <property type="match status" value="1"/>
</dbReference>
<dbReference type="GO" id="GO:0003824">
    <property type="term" value="F:catalytic activity"/>
    <property type="evidence" value="ECO:0007669"/>
    <property type="project" value="InterPro"/>
</dbReference>
<evidence type="ECO:0000256" key="5">
    <source>
        <dbReference type="ARBA" id="ARBA00023004"/>
    </source>
</evidence>
<dbReference type="AlphaFoldDB" id="A0A0F9DL52"/>
<reference evidence="8" key="1">
    <citation type="journal article" date="2015" name="Nature">
        <title>Complex archaea that bridge the gap between prokaryotes and eukaryotes.</title>
        <authorList>
            <person name="Spang A."/>
            <person name="Saw J.H."/>
            <person name="Jorgensen S.L."/>
            <person name="Zaremba-Niedzwiedzka K."/>
            <person name="Martijn J."/>
            <person name="Lind A.E."/>
            <person name="van Eijk R."/>
            <person name="Schleper C."/>
            <person name="Guy L."/>
            <person name="Ettema T.J."/>
        </authorList>
    </citation>
    <scope>NUCLEOTIDE SEQUENCE</scope>
</reference>
<evidence type="ECO:0000256" key="1">
    <source>
        <dbReference type="ARBA" id="ARBA00001966"/>
    </source>
</evidence>
<name>A0A0F9DL52_9ZZZZ</name>
<feature type="non-terminal residue" evidence="8">
    <location>
        <position position="1"/>
    </location>
</feature>
<dbReference type="Gene3D" id="3.20.20.70">
    <property type="entry name" value="Aldolase class I"/>
    <property type="match status" value="1"/>
</dbReference>
<dbReference type="InterPro" id="IPR058240">
    <property type="entry name" value="rSAM_sf"/>
</dbReference>
<evidence type="ECO:0000256" key="2">
    <source>
        <dbReference type="ARBA" id="ARBA00022485"/>
    </source>
</evidence>
<evidence type="ECO:0000256" key="4">
    <source>
        <dbReference type="ARBA" id="ARBA00022723"/>
    </source>
</evidence>
<comment type="cofactor">
    <cofactor evidence="1">
        <name>[4Fe-4S] cluster</name>
        <dbReference type="ChEBI" id="CHEBI:49883"/>
    </cofactor>
</comment>
<dbReference type="PANTHER" id="PTHR43787">
    <property type="entry name" value="FEMO COFACTOR BIOSYNTHESIS PROTEIN NIFB-RELATED"/>
    <property type="match status" value="1"/>
</dbReference>
<evidence type="ECO:0000259" key="7">
    <source>
        <dbReference type="PROSITE" id="PS51918"/>
    </source>
</evidence>
<dbReference type="InterPro" id="IPR007197">
    <property type="entry name" value="rSAM"/>
</dbReference>
<evidence type="ECO:0000313" key="8">
    <source>
        <dbReference type="EMBL" id="KKL62339.1"/>
    </source>
</evidence>
<dbReference type="GO" id="GO:0046872">
    <property type="term" value="F:metal ion binding"/>
    <property type="evidence" value="ECO:0007669"/>
    <property type="project" value="UniProtKB-KW"/>
</dbReference>